<sequence length="1054" mass="114478">MSRSGPPAASADWKRIMGTPAGAAAEAEGSPTGGGSAPVSMGLQFELREQTPRTNERWRGPTARTVTTVRPGHGEFRLGVRPVILSARGSWVRTNVAWNQLGFHLNRLNLNPEHHRWLSQLLALHRAVRGVYTSQEPDWLYLDDFTSPLLWNLLDEAGAIGLHLVGSKKDARVTVGRIAGLGLDASTVGVDDGLRLATRLQIDGETYPVEHAGAIGSHGLYAWDLGSRPVFTLAPAAGPLSPEQLRLLGQPGTVDVPESDVAEFLTVFYPALRHALPVTSTDASVQFPAADPPVLVLTARFRPKQALELEWHWDHREGARVARVPLRPATVATGATDVTDTIAATDVTDVTDVTGATDTIAAAPTPEATILAAAADALRLDGHPAPGPAPRILHGVETAEFAGQTLPSLRLVPGVRVDVIGDQPDYRELTEVPELTVTTIETDQRDWFDLGVLVTVDGRSVPFGPLFKALATGKAKLLLVDNSYLSLRQPVFERLHELIDEARSLQEWDTGLRISRHQAALWSEFEDLADETVQAVAWRAAVAGLLALTTGNRHGGDQPGDQPTGEPHALSEPGSVPLPAGLEATLRPYQLHGFAWLAFLWEHRLGGILADDMGLGKTLQTLTLLAHATAQPRTPLRRPFLVVAPTSVVSNWLTEAARFTPGLAVRAITATEAAGGVPVTDAAAEVDVVVTSYALFRLDFDAYQAAGWAGLILDEAQFVKNRASKVHLCARNLDTPFKLALTGTPMENNLLELWALFAIVAPGLFPSARRFTEDYLRPVEAGANPALVARLRRRIRPLMLRRTKDVVAPELPPKQEQILQIDLNPRHRRLYDTFLQRERQKLFGLIEDLDQNRFIVFRSLTLLRMLSLDPSLVDEKYAGVPSSKLDALFEQLDDVVAEGHRALVFSQFTSFLGKAAARLDAAGIAYCYLDGSTLHRSAVIDRFKLGTAPVFLISLKAGGFGLNLTEADYVFLLDPWWNPASETQAVDRTHRIGQTKNVMVYRMVATDTIEEKVMALKEQKAALTGSVLDGGGLAGDAGFSDALTADDIRGLLEP</sequence>
<reference evidence="5 6" key="1">
    <citation type="submission" date="2019-03" db="EMBL/GenBank/DDBJ databases">
        <title>Genomics of glacier-inhabiting Cryobacterium strains.</title>
        <authorList>
            <person name="Liu Q."/>
            <person name="Xin Y.-H."/>
        </authorList>
    </citation>
    <scope>NUCLEOTIDE SEQUENCE [LARGE SCALE GENOMIC DNA]</scope>
    <source>
        <strain evidence="5 6">MDT1-3</strain>
    </source>
</reference>
<dbReference type="RefSeq" id="WP_134566220.1">
    <property type="nucleotide sequence ID" value="NZ_SOFP01000032.1"/>
</dbReference>
<dbReference type="EMBL" id="SOFP01000032">
    <property type="protein sequence ID" value="TFC17368.1"/>
    <property type="molecule type" value="Genomic_DNA"/>
</dbReference>
<dbReference type="SUPFAM" id="SSF52540">
    <property type="entry name" value="P-loop containing nucleoside triphosphate hydrolases"/>
    <property type="match status" value="2"/>
</dbReference>
<feature type="region of interest" description="Disordered" evidence="2">
    <location>
        <begin position="551"/>
        <end position="577"/>
    </location>
</feature>
<evidence type="ECO:0000259" key="4">
    <source>
        <dbReference type="PROSITE" id="PS51194"/>
    </source>
</evidence>
<dbReference type="PROSITE" id="PS51192">
    <property type="entry name" value="HELICASE_ATP_BIND_1"/>
    <property type="match status" value="1"/>
</dbReference>
<dbReference type="AlphaFoldDB" id="A0A4R8WUM8"/>
<dbReference type="Proteomes" id="UP000298412">
    <property type="component" value="Unassembled WGS sequence"/>
</dbReference>
<dbReference type="InterPro" id="IPR014001">
    <property type="entry name" value="Helicase_ATP-bd"/>
</dbReference>
<dbReference type="SMART" id="SM00487">
    <property type="entry name" value="DEXDc"/>
    <property type="match status" value="1"/>
</dbReference>
<dbReference type="InterPro" id="IPR001650">
    <property type="entry name" value="Helicase_C-like"/>
</dbReference>
<dbReference type="PANTHER" id="PTHR10799">
    <property type="entry name" value="SNF2/RAD54 HELICASE FAMILY"/>
    <property type="match status" value="1"/>
</dbReference>
<evidence type="ECO:0000256" key="2">
    <source>
        <dbReference type="SAM" id="MobiDB-lite"/>
    </source>
</evidence>
<dbReference type="InterPro" id="IPR049730">
    <property type="entry name" value="SNF2/RAD54-like_C"/>
</dbReference>
<keyword evidence="6" id="KW-1185">Reference proteome</keyword>
<keyword evidence="5" id="KW-0067">ATP-binding</keyword>
<feature type="domain" description="Helicase ATP-binding" evidence="3">
    <location>
        <begin position="598"/>
        <end position="763"/>
    </location>
</feature>
<dbReference type="Pfam" id="PF00271">
    <property type="entry name" value="Helicase_C"/>
    <property type="match status" value="1"/>
</dbReference>
<dbReference type="CDD" id="cd18793">
    <property type="entry name" value="SF2_C_SNF"/>
    <property type="match status" value="1"/>
</dbReference>
<evidence type="ECO:0000256" key="1">
    <source>
        <dbReference type="ARBA" id="ARBA00022801"/>
    </source>
</evidence>
<dbReference type="Gene3D" id="3.40.50.10810">
    <property type="entry name" value="Tandem AAA-ATPase domain"/>
    <property type="match status" value="1"/>
</dbReference>
<evidence type="ECO:0000313" key="5">
    <source>
        <dbReference type="EMBL" id="TFC17368.1"/>
    </source>
</evidence>
<comment type="caution">
    <text evidence="5">The sequence shown here is derived from an EMBL/GenBank/DDBJ whole genome shotgun (WGS) entry which is preliminary data.</text>
</comment>
<dbReference type="Gene3D" id="3.40.50.300">
    <property type="entry name" value="P-loop containing nucleotide triphosphate hydrolases"/>
    <property type="match status" value="1"/>
</dbReference>
<dbReference type="GO" id="GO:0016787">
    <property type="term" value="F:hydrolase activity"/>
    <property type="evidence" value="ECO:0007669"/>
    <property type="project" value="UniProtKB-KW"/>
</dbReference>
<dbReference type="OrthoDB" id="9760715at2"/>
<dbReference type="SMART" id="SM00490">
    <property type="entry name" value="HELICc"/>
    <property type="match status" value="1"/>
</dbReference>
<dbReference type="GO" id="GO:0004386">
    <property type="term" value="F:helicase activity"/>
    <property type="evidence" value="ECO:0007669"/>
    <property type="project" value="UniProtKB-KW"/>
</dbReference>
<dbReference type="Pfam" id="PF00176">
    <property type="entry name" value="SNF2-rel_dom"/>
    <property type="match status" value="1"/>
</dbReference>
<protein>
    <submittedName>
        <fullName evidence="5">DEAD/DEAH box helicase</fullName>
    </submittedName>
</protein>
<dbReference type="InterPro" id="IPR038718">
    <property type="entry name" value="SNF2-like_sf"/>
</dbReference>
<dbReference type="PROSITE" id="PS51194">
    <property type="entry name" value="HELICASE_CTER"/>
    <property type="match status" value="1"/>
</dbReference>
<dbReference type="InterPro" id="IPR000330">
    <property type="entry name" value="SNF2_N"/>
</dbReference>
<evidence type="ECO:0000259" key="3">
    <source>
        <dbReference type="PROSITE" id="PS51192"/>
    </source>
</evidence>
<keyword evidence="5" id="KW-0547">Nucleotide-binding</keyword>
<keyword evidence="1" id="KW-0378">Hydrolase</keyword>
<name>A0A4R8WUM8_9MICO</name>
<keyword evidence="5" id="KW-0347">Helicase</keyword>
<dbReference type="GO" id="GO:0005524">
    <property type="term" value="F:ATP binding"/>
    <property type="evidence" value="ECO:0007669"/>
    <property type="project" value="InterPro"/>
</dbReference>
<gene>
    <name evidence="5" type="ORF">E3O19_06215</name>
</gene>
<feature type="compositionally biased region" description="Low complexity" evidence="2">
    <location>
        <begin position="21"/>
        <end position="30"/>
    </location>
</feature>
<feature type="region of interest" description="Disordered" evidence="2">
    <location>
        <begin position="21"/>
        <end position="40"/>
    </location>
</feature>
<evidence type="ECO:0000313" key="6">
    <source>
        <dbReference type="Proteomes" id="UP000298412"/>
    </source>
</evidence>
<accession>A0A4R8WUM8</accession>
<proteinExistence type="predicted"/>
<organism evidence="5 6">
    <name type="scientific">Cryobacterium algoritolerans</name>
    <dbReference type="NCBI Taxonomy" id="1259184"/>
    <lineage>
        <taxon>Bacteria</taxon>
        <taxon>Bacillati</taxon>
        <taxon>Actinomycetota</taxon>
        <taxon>Actinomycetes</taxon>
        <taxon>Micrococcales</taxon>
        <taxon>Microbacteriaceae</taxon>
        <taxon>Cryobacterium</taxon>
    </lineage>
</organism>
<feature type="domain" description="Helicase C-terminal" evidence="4">
    <location>
        <begin position="888"/>
        <end position="1034"/>
    </location>
</feature>
<dbReference type="InterPro" id="IPR027417">
    <property type="entry name" value="P-loop_NTPase"/>
</dbReference>